<evidence type="ECO:0000256" key="1">
    <source>
        <dbReference type="ARBA" id="ARBA00023015"/>
    </source>
</evidence>
<dbReference type="InterPro" id="IPR050109">
    <property type="entry name" value="HTH-type_TetR-like_transc_reg"/>
</dbReference>
<dbReference type="EMBL" id="BAAAZO010000006">
    <property type="protein sequence ID" value="GAA3616023.1"/>
    <property type="molecule type" value="Genomic_DNA"/>
</dbReference>
<reference evidence="8" key="1">
    <citation type="journal article" date="2019" name="Int. J. Syst. Evol. Microbiol.">
        <title>The Global Catalogue of Microorganisms (GCM) 10K type strain sequencing project: providing services to taxonomists for standard genome sequencing and annotation.</title>
        <authorList>
            <consortium name="The Broad Institute Genomics Platform"/>
            <consortium name="The Broad Institute Genome Sequencing Center for Infectious Disease"/>
            <person name="Wu L."/>
            <person name="Ma J."/>
        </authorList>
    </citation>
    <scope>NUCLEOTIDE SEQUENCE [LARGE SCALE GENOMIC DNA]</scope>
    <source>
        <strain evidence="8">JCM 16902</strain>
    </source>
</reference>
<feature type="DNA-binding region" description="H-T-H motif" evidence="4">
    <location>
        <begin position="41"/>
        <end position="60"/>
    </location>
</feature>
<dbReference type="Pfam" id="PF00440">
    <property type="entry name" value="TetR_N"/>
    <property type="match status" value="1"/>
</dbReference>
<evidence type="ECO:0000256" key="4">
    <source>
        <dbReference type="PROSITE-ProRule" id="PRU00335"/>
    </source>
</evidence>
<keyword evidence="1" id="KW-0805">Transcription regulation</keyword>
<dbReference type="InterPro" id="IPR036271">
    <property type="entry name" value="Tet_transcr_reg_TetR-rel_C_sf"/>
</dbReference>
<dbReference type="Pfam" id="PF13305">
    <property type="entry name" value="TetR_C_33"/>
    <property type="match status" value="1"/>
</dbReference>
<keyword evidence="2 4" id="KW-0238">DNA-binding</keyword>
<dbReference type="RefSeq" id="WP_231482849.1">
    <property type="nucleotide sequence ID" value="NZ_BAAAZO010000006.1"/>
</dbReference>
<organism evidence="7 8">
    <name type="scientific">Kineosporia mesophila</name>
    <dbReference type="NCBI Taxonomy" id="566012"/>
    <lineage>
        <taxon>Bacteria</taxon>
        <taxon>Bacillati</taxon>
        <taxon>Actinomycetota</taxon>
        <taxon>Actinomycetes</taxon>
        <taxon>Kineosporiales</taxon>
        <taxon>Kineosporiaceae</taxon>
        <taxon>Kineosporia</taxon>
    </lineage>
</organism>
<feature type="region of interest" description="Disordered" evidence="5">
    <location>
        <begin position="1"/>
        <end position="20"/>
    </location>
</feature>
<dbReference type="Gene3D" id="1.10.357.10">
    <property type="entry name" value="Tetracycline Repressor, domain 2"/>
    <property type="match status" value="1"/>
</dbReference>
<dbReference type="SUPFAM" id="SSF46689">
    <property type="entry name" value="Homeodomain-like"/>
    <property type="match status" value="1"/>
</dbReference>
<dbReference type="InterPro" id="IPR001647">
    <property type="entry name" value="HTH_TetR"/>
</dbReference>
<evidence type="ECO:0000256" key="2">
    <source>
        <dbReference type="ARBA" id="ARBA00023125"/>
    </source>
</evidence>
<dbReference type="InterPro" id="IPR025996">
    <property type="entry name" value="MT1864/Rv1816-like_C"/>
</dbReference>
<evidence type="ECO:0000313" key="7">
    <source>
        <dbReference type="EMBL" id="GAA3616023.1"/>
    </source>
</evidence>
<feature type="domain" description="HTH tetR-type" evidence="6">
    <location>
        <begin position="18"/>
        <end position="78"/>
    </location>
</feature>
<evidence type="ECO:0000313" key="8">
    <source>
        <dbReference type="Proteomes" id="UP001501074"/>
    </source>
</evidence>
<dbReference type="Proteomes" id="UP001501074">
    <property type="component" value="Unassembled WGS sequence"/>
</dbReference>
<dbReference type="PANTHER" id="PTHR30055">
    <property type="entry name" value="HTH-TYPE TRANSCRIPTIONAL REGULATOR RUTR"/>
    <property type="match status" value="1"/>
</dbReference>
<evidence type="ECO:0000256" key="5">
    <source>
        <dbReference type="SAM" id="MobiDB-lite"/>
    </source>
</evidence>
<accession>A0ABP6ZPV3</accession>
<proteinExistence type="predicted"/>
<dbReference type="InterPro" id="IPR009057">
    <property type="entry name" value="Homeodomain-like_sf"/>
</dbReference>
<protein>
    <submittedName>
        <fullName evidence="7">TetR/AcrR family transcriptional regulator</fullName>
    </submittedName>
</protein>
<gene>
    <name evidence="7" type="ORF">GCM10022223_35420</name>
</gene>
<dbReference type="SUPFAM" id="SSF48498">
    <property type="entry name" value="Tetracyclin repressor-like, C-terminal domain"/>
    <property type="match status" value="1"/>
</dbReference>
<evidence type="ECO:0000256" key="3">
    <source>
        <dbReference type="ARBA" id="ARBA00023163"/>
    </source>
</evidence>
<dbReference type="PROSITE" id="PS50977">
    <property type="entry name" value="HTH_TETR_2"/>
    <property type="match status" value="1"/>
</dbReference>
<evidence type="ECO:0000259" key="6">
    <source>
        <dbReference type="PROSITE" id="PS50977"/>
    </source>
</evidence>
<dbReference type="PANTHER" id="PTHR30055:SF151">
    <property type="entry name" value="TRANSCRIPTIONAL REGULATORY PROTEIN"/>
    <property type="match status" value="1"/>
</dbReference>
<sequence>MSERKAAGQGRRARTSSRDLEAALTDAAEAVLVREGPGGVTVRAVATEAGVAPMGVYNRFGSKDGLVGALLMRGFTGLTEAIAAPGETDAITRMWLAGVRYREYALSHRSHYALMFGDRLGGEDLSPELAACLDGSFAVLVDRVAGLIAAGYFTAGDPELIAQQVWSAVHGAVALELAGRRNSGDAEVGYRQLLRMVFRGFAVPGTLVFPDPDGPPVPA</sequence>
<name>A0ABP6ZPV3_9ACTN</name>
<comment type="caution">
    <text evidence="7">The sequence shown here is derived from an EMBL/GenBank/DDBJ whole genome shotgun (WGS) entry which is preliminary data.</text>
</comment>
<keyword evidence="8" id="KW-1185">Reference proteome</keyword>
<keyword evidence="3" id="KW-0804">Transcription</keyword>